<dbReference type="EMBL" id="JAGIZQ010000007">
    <property type="protein sequence ID" value="KAH6617485.1"/>
    <property type="molecule type" value="Genomic_DNA"/>
</dbReference>
<sequence length="1007" mass="111403">MKKTLDTLLAELEAWQGRFDPSWYLIILISRSVLDPVLVESSGTQGLESNSMAGPLDNMRALRRAIDAENPGTVVEDSGRLDLDAGQLTNTHETMMIRYTSAKLRVEAQSGARLVTEPVDLSTIINAQSISDIERLAGRLRHIDPDTFGLLRCDGLLRKTDPQSGRLTALEVVYRAPNFVHKNIRPENILLFPPPNNANANANANASPNPNSIGTAYLLGLTQFRSLAHQTNLLGDSAWHRNLYRHPARQGLRILDGYVMQHDIYSLGVCLLEIGLWRPLVWYPATVTITAAVVDRDEMVGCDGGSGGGGGGGGGDIGTVGEPVPVPGLALALRNVLTDKVFERAHVGNRTGWVKEDLVGMARKMLPARMGDMYTRVVESCLTCLDEGNEDFGSFREEEEGDGVAVGVRFIERVLARVSEIKSSPVNPNRCQNCTDFDVPCNYSRPSKRGASSSRTGAAASRQQLENVQQPVTDPSPPGRGDNPVQGTNATAPLILHEPGVDHARFNQSEETSSTAQGGWTEPLRPAWQGFARTATPVVRRLLSVYHETVYPIFPFFDPVRLERRLEALEHSRNRAFFCSIMAASALASARIRDGALTSAQQGSVSADPAAMSPEMFFAAAEEALPTSIIQCRDFDSLRSYALLALASLQDAKIRTMQMYIGHYFTMLAINRWHDEWNWPEDLQASEKEEWRRLYWSMYTLDVYSSIVWDGCIHYQESHARVEYPSGISDTDNQDQNASHWITGWNFTTDLYRILEHNLSRLRSRSSKFNLLCDVASSGVSLPLMSQDRVAELYSALPPGFKQLQPATGDPAKDIYGFQAANIQATMALLRMVYLSLEGGEADLETKCSVVSDVLTTFHQVPKSYLRAISTPLIYHIGGIGIILGSVMEGPLSESSCRRVRDLLLSMADLLESLESFLQRNAGAGRKLRDLVARLEEYIEDRGDQRLIQVPDATEAAGPSFQDVPPPPVNGWGETAMPDLSPQFQLPDEFFRDWTWPFAMSNTYLSF</sequence>
<reference evidence="1 2" key="1">
    <citation type="journal article" date="2021" name="Nat. Commun.">
        <title>Genetic determinants of endophytism in the Arabidopsis root mycobiome.</title>
        <authorList>
            <person name="Mesny F."/>
            <person name="Miyauchi S."/>
            <person name="Thiergart T."/>
            <person name="Pickel B."/>
            <person name="Atanasova L."/>
            <person name="Karlsson M."/>
            <person name="Huettel B."/>
            <person name="Barry K.W."/>
            <person name="Haridas S."/>
            <person name="Chen C."/>
            <person name="Bauer D."/>
            <person name="Andreopoulos W."/>
            <person name="Pangilinan J."/>
            <person name="LaButti K."/>
            <person name="Riley R."/>
            <person name="Lipzen A."/>
            <person name="Clum A."/>
            <person name="Drula E."/>
            <person name="Henrissat B."/>
            <person name="Kohler A."/>
            <person name="Grigoriev I.V."/>
            <person name="Martin F.M."/>
            <person name="Hacquard S."/>
        </authorList>
    </citation>
    <scope>NUCLEOTIDE SEQUENCE [LARGE SCALE GENOMIC DNA]</scope>
    <source>
        <strain evidence="1 2">MPI-SDFR-AT-0079</strain>
    </source>
</reference>
<name>A0ACB7NVP8_9PEZI</name>
<gene>
    <name evidence="1" type="ORF">F5144DRAFT_596481</name>
</gene>
<keyword evidence="2" id="KW-1185">Reference proteome</keyword>
<accession>A0ACB7NVP8</accession>
<evidence type="ECO:0000313" key="2">
    <source>
        <dbReference type="Proteomes" id="UP000724584"/>
    </source>
</evidence>
<protein>
    <submittedName>
        <fullName evidence="1">Uncharacterized protein</fullName>
    </submittedName>
</protein>
<dbReference type="Proteomes" id="UP000724584">
    <property type="component" value="Unassembled WGS sequence"/>
</dbReference>
<organism evidence="1 2">
    <name type="scientific">Chaetomium tenue</name>
    <dbReference type="NCBI Taxonomy" id="1854479"/>
    <lineage>
        <taxon>Eukaryota</taxon>
        <taxon>Fungi</taxon>
        <taxon>Dikarya</taxon>
        <taxon>Ascomycota</taxon>
        <taxon>Pezizomycotina</taxon>
        <taxon>Sordariomycetes</taxon>
        <taxon>Sordariomycetidae</taxon>
        <taxon>Sordariales</taxon>
        <taxon>Chaetomiaceae</taxon>
        <taxon>Chaetomium</taxon>
    </lineage>
</organism>
<comment type="caution">
    <text evidence="1">The sequence shown here is derived from an EMBL/GenBank/DDBJ whole genome shotgun (WGS) entry which is preliminary data.</text>
</comment>
<proteinExistence type="predicted"/>
<evidence type="ECO:0000313" key="1">
    <source>
        <dbReference type="EMBL" id="KAH6617485.1"/>
    </source>
</evidence>